<dbReference type="GO" id="GO:0034707">
    <property type="term" value="C:chloride channel complex"/>
    <property type="evidence" value="ECO:0007669"/>
    <property type="project" value="UniProtKB-KW"/>
</dbReference>
<dbReference type="Proteomes" id="UP000694891">
    <property type="component" value="Unplaced"/>
</dbReference>
<dbReference type="InterPro" id="IPR010987">
    <property type="entry name" value="Glutathione-S-Trfase_C-like"/>
</dbReference>
<evidence type="ECO:0000256" key="8">
    <source>
        <dbReference type="ARBA" id="ARBA00023065"/>
    </source>
</evidence>
<dbReference type="AlphaFoldDB" id="A0A3B5A6P0"/>
<keyword evidence="5 14" id="KW-0851">Voltage-gated channel</keyword>
<dbReference type="InterPro" id="IPR002946">
    <property type="entry name" value="CLIC"/>
</dbReference>
<dbReference type="InterPro" id="IPR040079">
    <property type="entry name" value="Glutathione_S-Trfase"/>
</dbReference>
<dbReference type="GO" id="GO:0005737">
    <property type="term" value="C:cytoplasm"/>
    <property type="evidence" value="ECO:0007669"/>
    <property type="project" value="UniProtKB-SubCell"/>
</dbReference>
<comment type="domain">
    <text evidence="14">Members of this family may change from a globular, soluble state to a state where the N-terminal domain is inserted into the membrane and functions as chloride channel. A conformation change of the N-terminal domain is thought to expose hydrophobic surfaces that trigger membrane insertion.</text>
</comment>
<evidence type="ECO:0000313" key="18">
    <source>
        <dbReference type="RefSeq" id="XP_008295992.1"/>
    </source>
</evidence>
<dbReference type="Pfam" id="PF22441">
    <property type="entry name" value="CLIC-like_N"/>
    <property type="match status" value="1"/>
</dbReference>
<evidence type="ECO:0000256" key="13">
    <source>
        <dbReference type="ARBA" id="ARBA00024167"/>
    </source>
</evidence>
<evidence type="ECO:0000256" key="1">
    <source>
        <dbReference type="ARBA" id="ARBA00007655"/>
    </source>
</evidence>
<comment type="catalytic activity">
    <reaction evidence="13">
        <text>chloride(in) = chloride(out)</text>
        <dbReference type="Rhea" id="RHEA:29823"/>
        <dbReference type="ChEBI" id="CHEBI:17996"/>
    </reaction>
</comment>
<dbReference type="STRING" id="144197.ENSSPAP00000017038"/>
<dbReference type="InterPro" id="IPR053823">
    <property type="entry name" value="CLIC_N"/>
</dbReference>
<evidence type="ECO:0000256" key="9">
    <source>
        <dbReference type="ARBA" id="ARBA00023136"/>
    </source>
</evidence>
<evidence type="ECO:0000256" key="3">
    <source>
        <dbReference type="ARBA" id="ARBA00022490"/>
    </source>
</evidence>
<dbReference type="SFLD" id="SFLDS00019">
    <property type="entry name" value="Glutathione_Transferase_(cytos"/>
    <property type="match status" value="1"/>
</dbReference>
<dbReference type="InterPro" id="IPR036249">
    <property type="entry name" value="Thioredoxin-like_sf"/>
</dbReference>
<dbReference type="FunFam" id="1.20.1050.10:FF:000001">
    <property type="entry name" value="Chloride intracellular channel 2"/>
    <property type="match status" value="1"/>
</dbReference>
<keyword evidence="3 14" id="KW-0963">Cytoplasm</keyword>
<reference evidence="18" key="2">
    <citation type="submission" date="2025-04" db="UniProtKB">
        <authorList>
            <consortium name="RefSeq"/>
        </authorList>
    </citation>
    <scope>IDENTIFICATION</scope>
</reference>
<keyword evidence="6" id="KW-1133">Transmembrane helix</keyword>
<dbReference type="NCBIfam" id="TIGR00862">
    <property type="entry name" value="O-ClC"/>
    <property type="match status" value="1"/>
</dbReference>
<keyword evidence="12 14" id="KW-0407">Ion channel</keyword>
<reference evidence="16" key="1">
    <citation type="submission" date="2023-09" db="UniProtKB">
        <authorList>
            <consortium name="Ensembl"/>
        </authorList>
    </citation>
    <scope>IDENTIFICATION</scope>
</reference>
<proteinExistence type="inferred from homology"/>
<evidence type="ECO:0000256" key="11">
    <source>
        <dbReference type="ARBA" id="ARBA00023214"/>
    </source>
</evidence>
<dbReference type="Ensembl" id="ENSSPAT00000017303.1">
    <property type="protein sequence ID" value="ENSSPAP00000017038.1"/>
    <property type="gene ID" value="ENSSPAG00000012858.1"/>
</dbReference>
<dbReference type="GO" id="GO:0005254">
    <property type="term" value="F:chloride channel activity"/>
    <property type="evidence" value="ECO:0007669"/>
    <property type="project" value="UniProtKB-KW"/>
</dbReference>
<evidence type="ECO:0000256" key="5">
    <source>
        <dbReference type="ARBA" id="ARBA00022882"/>
    </source>
</evidence>
<keyword evidence="8 14" id="KW-0406">Ion transport</keyword>
<dbReference type="SFLD" id="SFLDG00358">
    <property type="entry name" value="Main_(cytGST)"/>
    <property type="match status" value="1"/>
</dbReference>
<evidence type="ECO:0000313" key="17">
    <source>
        <dbReference type="Proteomes" id="UP000694891"/>
    </source>
</evidence>
<feature type="domain" description="GST C-terminal" evidence="15">
    <location>
        <begin position="99"/>
        <end position="239"/>
    </location>
</feature>
<dbReference type="SUPFAM" id="SSF52833">
    <property type="entry name" value="Thioredoxin-like"/>
    <property type="match status" value="1"/>
</dbReference>
<keyword evidence="4" id="KW-0812">Transmembrane</keyword>
<dbReference type="PANTHER" id="PTHR45476:SF4">
    <property type="entry name" value="CHLORIDE INTRACELLULAR CHANNEL PROTEIN 5"/>
    <property type="match status" value="1"/>
</dbReference>
<comment type="similarity">
    <text evidence="1 14">Belongs to the chloride channel CLIC family.</text>
</comment>
<accession>A0A3B5A6P0</accession>
<evidence type="ECO:0000313" key="16">
    <source>
        <dbReference type="Ensembl" id="ENSSPAP00000017038.1"/>
    </source>
</evidence>
<dbReference type="PRINTS" id="PR01263">
    <property type="entry name" value="INTCLCHANNEL"/>
</dbReference>
<keyword evidence="10 14" id="KW-0869">Chloride channel</keyword>
<dbReference type="SUPFAM" id="SSF47616">
    <property type="entry name" value="GST C-terminal domain-like"/>
    <property type="match status" value="1"/>
</dbReference>
<dbReference type="Gene3D" id="1.20.1050.10">
    <property type="match status" value="1"/>
</dbReference>
<dbReference type="Pfam" id="PF13410">
    <property type="entry name" value="GST_C_2"/>
    <property type="match status" value="1"/>
</dbReference>
<organism evidence="16">
    <name type="scientific">Stegastes partitus</name>
    <name type="common">bicolor damselfish</name>
    <dbReference type="NCBI Taxonomy" id="144197"/>
    <lineage>
        <taxon>Eukaryota</taxon>
        <taxon>Metazoa</taxon>
        <taxon>Chordata</taxon>
        <taxon>Craniata</taxon>
        <taxon>Vertebrata</taxon>
        <taxon>Euteleostomi</taxon>
        <taxon>Actinopterygii</taxon>
        <taxon>Neopterygii</taxon>
        <taxon>Teleostei</taxon>
        <taxon>Neoteleostei</taxon>
        <taxon>Acanthomorphata</taxon>
        <taxon>Ovalentaria</taxon>
        <taxon>Pomacentridae</taxon>
        <taxon>Stegastes</taxon>
    </lineage>
</organism>
<dbReference type="RefSeq" id="XP_008295992.1">
    <property type="nucleotide sequence ID" value="XM_008297770.1"/>
</dbReference>
<dbReference type="GeneTree" id="ENSGT00940000156406"/>
<dbReference type="PROSITE" id="PS50405">
    <property type="entry name" value="GST_CTER"/>
    <property type="match status" value="1"/>
</dbReference>
<name>A0A3B5A6P0_9TELE</name>
<keyword evidence="2 14" id="KW-0813">Transport</keyword>
<keyword evidence="17" id="KW-1185">Reference proteome</keyword>
<gene>
    <name evidence="18" type="primary">LOC103369130</name>
</gene>
<keyword evidence="7" id="KW-0560">Oxidoreductase</keyword>
<evidence type="ECO:0000256" key="12">
    <source>
        <dbReference type="ARBA" id="ARBA00023303"/>
    </source>
</evidence>
<evidence type="ECO:0000259" key="15">
    <source>
        <dbReference type="PROSITE" id="PS50405"/>
    </source>
</evidence>
<dbReference type="PANTHER" id="PTHR45476">
    <property type="entry name" value="CHLORIDE INTRACELLULAR CHANNEL PROTEIN 6-RELATED"/>
    <property type="match status" value="1"/>
</dbReference>
<keyword evidence="9" id="KW-0472">Membrane</keyword>
<evidence type="ECO:0000256" key="2">
    <source>
        <dbReference type="ARBA" id="ARBA00022448"/>
    </source>
</evidence>
<dbReference type="OrthoDB" id="1935530at2759"/>
<evidence type="ECO:0000256" key="14">
    <source>
        <dbReference type="RuleBase" id="RU362009"/>
    </source>
</evidence>
<comment type="subcellular location">
    <subcellularLocation>
        <location evidence="14">Membrane</location>
        <topology evidence="14">Single-pass membrane protein</topology>
    </subcellularLocation>
    <subcellularLocation>
        <location evidence="14">Cytoplasm</location>
    </subcellularLocation>
</comment>
<evidence type="ECO:0000256" key="7">
    <source>
        <dbReference type="ARBA" id="ARBA00023002"/>
    </source>
</evidence>
<dbReference type="GO" id="GO:0016491">
    <property type="term" value="F:oxidoreductase activity"/>
    <property type="evidence" value="ECO:0007669"/>
    <property type="project" value="UniProtKB-KW"/>
</dbReference>
<sequence length="248" mass="27894">MTDIAAEEDKDPDIELFVKAGSDGESIGNCPFSQRLFMILWLKGVVFNVTTVDLKRKPADLYNLAPGTHPPFLSFQGEILTDVNKIEEYLEAELSPPKYPTLAAKNRQSNTAGNDIFAKFSAYVKNTRPDKHEALERTLNKSLAQLDAYLLNPLPTDVQSGRHSGDGESNRKFLDGDELSLADCNLLPKLHVFKVVAKKYRNYDIPSEFRGLWRYLGNAYDRDEFTNTCPADAEIELAYKDVAKRLGK</sequence>
<protein>
    <recommendedName>
        <fullName evidence="14">Chloride intracellular channel protein</fullName>
    </recommendedName>
</protein>
<dbReference type="CDD" id="cd03061">
    <property type="entry name" value="GST_N_CLIC"/>
    <property type="match status" value="1"/>
</dbReference>
<evidence type="ECO:0000256" key="6">
    <source>
        <dbReference type="ARBA" id="ARBA00022989"/>
    </source>
</evidence>
<keyword evidence="11 14" id="KW-0868">Chloride</keyword>
<dbReference type="InterPro" id="IPR036282">
    <property type="entry name" value="Glutathione-S-Trfase_C_sf"/>
</dbReference>
<dbReference type="Gene3D" id="3.40.30.10">
    <property type="entry name" value="Glutaredoxin"/>
    <property type="match status" value="1"/>
</dbReference>
<evidence type="ECO:0000256" key="10">
    <source>
        <dbReference type="ARBA" id="ARBA00023173"/>
    </source>
</evidence>
<evidence type="ECO:0000256" key="4">
    <source>
        <dbReference type="ARBA" id="ARBA00022692"/>
    </source>
</evidence>
<dbReference type="CTD" id="492513"/>